<dbReference type="SUPFAM" id="SSF52096">
    <property type="entry name" value="ClpP/crotonase"/>
    <property type="match status" value="1"/>
</dbReference>
<evidence type="ECO:0000313" key="5">
    <source>
        <dbReference type="Proteomes" id="UP000031967"/>
    </source>
</evidence>
<organism evidence="4 5">
    <name type="scientific">Gordoniibacillus kamchatkensis</name>
    <dbReference type="NCBI Taxonomy" id="1590651"/>
    <lineage>
        <taxon>Bacteria</taxon>
        <taxon>Bacillati</taxon>
        <taxon>Bacillota</taxon>
        <taxon>Bacilli</taxon>
        <taxon>Bacillales</taxon>
        <taxon>Paenibacillaceae</taxon>
        <taxon>Gordoniibacillus</taxon>
    </lineage>
</organism>
<reference evidence="4 5" key="1">
    <citation type="submission" date="2014-12" db="EMBL/GenBank/DDBJ databases">
        <title>Draft genome sequence of Paenibacillus kamchatkensis strain B-2647.</title>
        <authorList>
            <person name="Karlyshev A.V."/>
            <person name="Kudryashova E.B."/>
        </authorList>
    </citation>
    <scope>NUCLEOTIDE SEQUENCE [LARGE SCALE GENOMIC DNA]</scope>
    <source>
        <strain evidence="4 5">VKM B-2647</strain>
    </source>
</reference>
<protein>
    <recommendedName>
        <fullName evidence="6">Enoyl-CoA hydratase</fullName>
    </recommendedName>
</protein>
<proteinExistence type="inferred from homology"/>
<evidence type="ECO:0000313" key="4">
    <source>
        <dbReference type="EMBL" id="KIL41987.1"/>
    </source>
</evidence>
<dbReference type="EMBL" id="JXAK01000004">
    <property type="protein sequence ID" value="KIL41987.1"/>
    <property type="molecule type" value="Genomic_DNA"/>
</dbReference>
<dbReference type="InterPro" id="IPR014748">
    <property type="entry name" value="Enoyl-CoA_hydra_C"/>
</dbReference>
<dbReference type="CDD" id="cd06558">
    <property type="entry name" value="crotonase-like"/>
    <property type="match status" value="1"/>
</dbReference>
<dbReference type="Gene3D" id="3.90.226.10">
    <property type="entry name" value="2-enoyl-CoA Hydratase, Chain A, domain 1"/>
    <property type="match status" value="1"/>
</dbReference>
<dbReference type="InterPro" id="IPR001753">
    <property type="entry name" value="Enoyl-CoA_hydra/iso"/>
</dbReference>
<accession>A0ABR5ALR7</accession>
<dbReference type="Pfam" id="PF00378">
    <property type="entry name" value="ECH_1"/>
    <property type="match status" value="1"/>
</dbReference>
<dbReference type="PROSITE" id="PS00166">
    <property type="entry name" value="ENOYL_COA_HYDRATASE"/>
    <property type="match status" value="1"/>
</dbReference>
<dbReference type="InterPro" id="IPR018376">
    <property type="entry name" value="Enoyl-CoA_hyd/isom_CS"/>
</dbReference>
<dbReference type="PANTHER" id="PTHR11941">
    <property type="entry name" value="ENOYL-COA HYDRATASE-RELATED"/>
    <property type="match status" value="1"/>
</dbReference>
<dbReference type="Proteomes" id="UP000031967">
    <property type="component" value="Unassembled WGS sequence"/>
</dbReference>
<dbReference type="PANTHER" id="PTHR11941:SF54">
    <property type="entry name" value="ENOYL-COA HYDRATASE, MITOCHONDRIAL"/>
    <property type="match status" value="1"/>
</dbReference>
<evidence type="ECO:0008006" key="6">
    <source>
        <dbReference type="Google" id="ProtNLM"/>
    </source>
</evidence>
<sequence>MPAYQYLQLEEKEAVLVVTIRREEKLNAMNNVMMAELTDCFTRIREHSGVRAVVLTGSGKAFMAGADINGYNEFDMGQFFAFQDKGREMYRAIENCTKPVIAAVNGYALGGGFELALACDIIIASDKAKFGLPEVKLGLVPGGGGVQKIARLAGPFVAKELTMTGRFLTAAEGKALLFVGQVAEPERLLETAFALARDIAGQAPLAVQALKKLVDAGRDASLETAQAYDRAYLANLFHSEDAKEGIAAFAEKRPPHFQGK</sequence>
<dbReference type="Gene3D" id="1.10.12.10">
    <property type="entry name" value="Lyase 2-enoyl-coa Hydratase, Chain A, domain 2"/>
    <property type="match status" value="1"/>
</dbReference>
<evidence type="ECO:0000256" key="3">
    <source>
        <dbReference type="RuleBase" id="RU003707"/>
    </source>
</evidence>
<evidence type="ECO:0000256" key="1">
    <source>
        <dbReference type="ARBA" id="ARBA00005254"/>
    </source>
</evidence>
<keyword evidence="2" id="KW-0456">Lyase</keyword>
<keyword evidence="5" id="KW-1185">Reference proteome</keyword>
<name>A0ABR5ALR7_9BACL</name>
<evidence type="ECO:0000256" key="2">
    <source>
        <dbReference type="ARBA" id="ARBA00023239"/>
    </source>
</evidence>
<comment type="similarity">
    <text evidence="1 3">Belongs to the enoyl-CoA hydratase/isomerase family.</text>
</comment>
<comment type="caution">
    <text evidence="4">The sequence shown here is derived from an EMBL/GenBank/DDBJ whole genome shotgun (WGS) entry which is preliminary data.</text>
</comment>
<dbReference type="InterPro" id="IPR029045">
    <property type="entry name" value="ClpP/crotonase-like_dom_sf"/>
</dbReference>
<gene>
    <name evidence="4" type="ORF">SD70_03760</name>
</gene>